<dbReference type="Pfam" id="PF10023">
    <property type="entry name" value="Aminopep"/>
    <property type="match status" value="1"/>
</dbReference>
<comment type="caution">
    <text evidence="1">The sequence shown here is derived from an EMBL/GenBank/DDBJ whole genome shotgun (WGS) entry which is preliminary data.</text>
</comment>
<dbReference type="GO" id="GO:0004177">
    <property type="term" value="F:aminopeptidase activity"/>
    <property type="evidence" value="ECO:0007669"/>
    <property type="project" value="UniProtKB-KW"/>
</dbReference>
<keyword evidence="1" id="KW-0378">Hydrolase</keyword>
<proteinExistence type="predicted"/>
<organism evidence="1 2">
    <name type="scientific">Candidatus Marithioploca araucensis</name>
    <dbReference type="NCBI Taxonomy" id="70273"/>
    <lineage>
        <taxon>Bacteria</taxon>
        <taxon>Pseudomonadati</taxon>
        <taxon>Pseudomonadota</taxon>
        <taxon>Gammaproteobacteria</taxon>
        <taxon>Thiotrichales</taxon>
        <taxon>Thiotrichaceae</taxon>
        <taxon>Candidatus Marithioploca</taxon>
    </lineage>
</organism>
<keyword evidence="1" id="KW-0645">Protease</keyword>
<sequence length="371" mass="42685">MSLLSTESEIFRDFIRRIPDYLCTGLTRKKMLKHSLLILSLSFLSACSNMAYYSQAINGQWDIFKRSQSIDHLLAASNTPTGLKQQLAEILKIRAFASETLHLPDNRSYTDYADLERPFVVWSVFATRPFSFAPKKWCFFIVGCVSYRGYFSEAGATTLAEKLRAQGYDVYLAGIPAYSSLGWFNDPVLNTMLGWPQHRIAGLIFHELAHQKLYIQNDTAFNEAFAMTVEYIGIERWLARKGINRVKYEQARQRQIDFIELVLSTRKHLQQVYQQNLSRTKMQAAKIAAFDKLRAQYQQLKTRWNGYAGYDAWFAKDLNNAKLLSVVTYQDLVPAFRALFNKVGGDLPAFYQAVAELGKLPLKERHAKLRH</sequence>
<gene>
    <name evidence="1" type="ORF">QUF54_09315</name>
</gene>
<evidence type="ECO:0000313" key="2">
    <source>
        <dbReference type="Proteomes" id="UP001171945"/>
    </source>
</evidence>
<protein>
    <submittedName>
        <fullName evidence="1">Aminopeptidase</fullName>
    </submittedName>
</protein>
<evidence type="ECO:0000313" key="1">
    <source>
        <dbReference type="EMBL" id="MDM8563539.1"/>
    </source>
</evidence>
<dbReference type="InterPro" id="IPR014553">
    <property type="entry name" value="Aminopept"/>
</dbReference>
<keyword evidence="1" id="KW-0031">Aminopeptidase</keyword>
<keyword evidence="2" id="KW-1185">Reference proteome</keyword>
<name>A0ABT7VVE0_9GAMM</name>
<dbReference type="Proteomes" id="UP001171945">
    <property type="component" value="Unassembled WGS sequence"/>
</dbReference>
<reference evidence="1" key="1">
    <citation type="submission" date="2023-06" db="EMBL/GenBank/DDBJ databases">
        <title>Uncultivated large filamentous bacteria from sulfidic sediments reveal new species and different genomic features in energy metabolism and defense.</title>
        <authorList>
            <person name="Fonseca A."/>
        </authorList>
    </citation>
    <scope>NUCLEOTIDE SEQUENCE</scope>
    <source>
        <strain evidence="1">HSG4</strain>
    </source>
</reference>
<accession>A0ABT7VVE0</accession>
<dbReference type="EMBL" id="JAUCGM010000701">
    <property type="protein sequence ID" value="MDM8563539.1"/>
    <property type="molecule type" value="Genomic_DNA"/>
</dbReference>
<dbReference type="PIRSF" id="PIRSF029285">
    <property type="entry name" value="Aminopept"/>
    <property type="match status" value="1"/>
</dbReference>